<feature type="region of interest" description="Disordered" evidence="4">
    <location>
        <begin position="257"/>
        <end position="284"/>
    </location>
</feature>
<dbReference type="Proteomes" id="UP000006813">
    <property type="component" value="Unassembled WGS sequence"/>
</dbReference>
<dbReference type="InParanoid" id="G5B2J5"/>
<feature type="compositionally biased region" description="Basic and acidic residues" evidence="4">
    <location>
        <begin position="257"/>
        <end position="271"/>
    </location>
</feature>
<evidence type="ECO:0000259" key="5">
    <source>
        <dbReference type="Pfam" id="PF14374"/>
    </source>
</evidence>
<dbReference type="PANTHER" id="PTHR19431">
    <property type="entry name" value="60S RIBOSOMAL PROTEIN L4"/>
    <property type="match status" value="1"/>
</dbReference>
<evidence type="ECO:0000256" key="4">
    <source>
        <dbReference type="SAM" id="MobiDB-lite"/>
    </source>
</evidence>
<keyword evidence="2 6" id="KW-0689">Ribosomal protein</keyword>
<feature type="compositionally biased region" description="Basic residues" evidence="4">
    <location>
        <begin position="272"/>
        <end position="282"/>
    </location>
</feature>
<dbReference type="EMBL" id="JH168132">
    <property type="protein sequence ID" value="EHB03503.1"/>
    <property type="molecule type" value="Genomic_DNA"/>
</dbReference>
<dbReference type="GO" id="GO:0003735">
    <property type="term" value="F:structural constituent of ribosome"/>
    <property type="evidence" value="ECO:0007669"/>
    <property type="project" value="InterPro"/>
</dbReference>
<feature type="domain" description="Large ribosomal subunit protein uL4 C-terminal" evidence="5">
    <location>
        <begin position="167"/>
        <end position="239"/>
    </location>
</feature>
<dbReference type="GO" id="GO:0006412">
    <property type="term" value="P:translation"/>
    <property type="evidence" value="ECO:0007669"/>
    <property type="project" value="InterPro"/>
</dbReference>
<dbReference type="Gene3D" id="3.40.1370.10">
    <property type="match status" value="1"/>
</dbReference>
<evidence type="ECO:0000256" key="2">
    <source>
        <dbReference type="ARBA" id="ARBA00022980"/>
    </source>
</evidence>
<gene>
    <name evidence="6" type="ORF">GW7_00604</name>
</gene>
<dbReference type="STRING" id="10181.G5B2J5"/>
<dbReference type="InterPro" id="IPR025755">
    <property type="entry name" value="Ribos_uL4_C_dom"/>
</dbReference>
<comment type="similarity">
    <text evidence="1">Belongs to the universal ribosomal protein uL4 family.</text>
</comment>
<keyword evidence="3" id="KW-0687">Ribonucleoprotein</keyword>
<dbReference type="SUPFAM" id="SSF52166">
    <property type="entry name" value="Ribosomal protein L4"/>
    <property type="match status" value="1"/>
</dbReference>
<name>G5B2J5_HETGA</name>
<organism evidence="6 7">
    <name type="scientific">Heterocephalus glaber</name>
    <name type="common">Naked mole rat</name>
    <dbReference type="NCBI Taxonomy" id="10181"/>
    <lineage>
        <taxon>Eukaryota</taxon>
        <taxon>Metazoa</taxon>
        <taxon>Chordata</taxon>
        <taxon>Craniata</taxon>
        <taxon>Vertebrata</taxon>
        <taxon>Euteleostomi</taxon>
        <taxon>Mammalia</taxon>
        <taxon>Eutheria</taxon>
        <taxon>Euarchontoglires</taxon>
        <taxon>Glires</taxon>
        <taxon>Rodentia</taxon>
        <taxon>Hystricomorpha</taxon>
        <taxon>Bathyergidae</taxon>
        <taxon>Heterocephalus</taxon>
    </lineage>
</organism>
<sequence length="393" mass="44175">MLVQFPLRPWLAQIECMRPPHGESSSVLCVRILVLMLRPKQSCTSCGCPNPGHLEFQLPNPLYGASAAPSRSMRAIGSWAEPCWAEVPLPAEQRVRQGPCIIYNEDNGTIKAFRKIPGVTLLNVSKLNILKLAPGGHVGHFCIWTESAFRKLDELYGPWRKAASLKSNYNLPMHKTINTDMSRILKSPEIQRALWASRKKIHHRVLKKNPLKNLRIMLKLNPYAKTMRRNTILHQARNHTIHLDKAAAWAARLEEKVEGKKPVEEKKEKKVAGTKKPLKKPLGKNLQLPRNQQLKRNLLKKSSLLHKLLKSKSLSHTGLQPQLSFHLPKRQGIVPRGHPPGPSARQALATFLFMKLLRLASVPWEAQNESCGPRGPLSCQQVSVDGSACPEQS</sequence>
<evidence type="ECO:0000313" key="7">
    <source>
        <dbReference type="Proteomes" id="UP000006813"/>
    </source>
</evidence>
<proteinExistence type="inferred from homology"/>
<dbReference type="GO" id="GO:0005840">
    <property type="term" value="C:ribosome"/>
    <property type="evidence" value="ECO:0007669"/>
    <property type="project" value="UniProtKB-KW"/>
</dbReference>
<dbReference type="InterPro" id="IPR045240">
    <property type="entry name" value="Ribosomal_uL4_euk/arch"/>
</dbReference>
<dbReference type="AlphaFoldDB" id="G5B2J5"/>
<dbReference type="InterPro" id="IPR002136">
    <property type="entry name" value="Ribosomal_uL4"/>
</dbReference>
<dbReference type="InterPro" id="IPR023574">
    <property type="entry name" value="Ribosomal_uL4_dom_sf"/>
</dbReference>
<accession>G5B2J5</accession>
<evidence type="ECO:0000256" key="3">
    <source>
        <dbReference type="ARBA" id="ARBA00023274"/>
    </source>
</evidence>
<evidence type="ECO:0000313" key="6">
    <source>
        <dbReference type="EMBL" id="EHB03503.1"/>
    </source>
</evidence>
<reference evidence="6 7" key="1">
    <citation type="journal article" date="2011" name="Nature">
        <title>Genome sequencing reveals insights into physiology and longevity of the naked mole rat.</title>
        <authorList>
            <person name="Kim E.B."/>
            <person name="Fang X."/>
            <person name="Fushan A.A."/>
            <person name="Huang Z."/>
            <person name="Lobanov A.V."/>
            <person name="Han L."/>
            <person name="Marino S.M."/>
            <person name="Sun X."/>
            <person name="Turanov A.A."/>
            <person name="Yang P."/>
            <person name="Yim S.H."/>
            <person name="Zhao X."/>
            <person name="Kasaikina M.V."/>
            <person name="Stoletzki N."/>
            <person name="Peng C."/>
            <person name="Polak P."/>
            <person name="Xiong Z."/>
            <person name="Kiezun A."/>
            <person name="Zhu Y."/>
            <person name="Chen Y."/>
            <person name="Kryukov G.V."/>
            <person name="Zhang Q."/>
            <person name="Peshkin L."/>
            <person name="Yang L."/>
            <person name="Bronson R.T."/>
            <person name="Buffenstein R."/>
            <person name="Wang B."/>
            <person name="Han C."/>
            <person name="Li Q."/>
            <person name="Chen L."/>
            <person name="Zhao W."/>
            <person name="Sunyaev S.R."/>
            <person name="Park T.J."/>
            <person name="Zhang G."/>
            <person name="Wang J."/>
            <person name="Gladyshev V.N."/>
        </authorList>
    </citation>
    <scope>NUCLEOTIDE SEQUENCE [LARGE SCALE GENOMIC DNA]</scope>
</reference>
<dbReference type="Pfam" id="PF00573">
    <property type="entry name" value="Ribosomal_L4"/>
    <property type="match status" value="1"/>
</dbReference>
<evidence type="ECO:0000256" key="1">
    <source>
        <dbReference type="ARBA" id="ARBA00010528"/>
    </source>
</evidence>
<protein>
    <submittedName>
        <fullName evidence="6">60S ribosomal protein L4</fullName>
    </submittedName>
</protein>
<dbReference type="Pfam" id="PF14374">
    <property type="entry name" value="Ribos_L4_asso_C"/>
    <property type="match status" value="1"/>
</dbReference>
<dbReference type="GO" id="GO:1990904">
    <property type="term" value="C:ribonucleoprotein complex"/>
    <property type="evidence" value="ECO:0007669"/>
    <property type="project" value="UniProtKB-KW"/>
</dbReference>